<evidence type="ECO:0000256" key="5">
    <source>
        <dbReference type="ARBA" id="ARBA00022576"/>
    </source>
</evidence>
<feature type="binding site" evidence="9">
    <location>
        <position position="71"/>
    </location>
    <ligand>
        <name>pyridoxal 5'-phosphate</name>
        <dbReference type="ChEBI" id="CHEBI:597326"/>
    </ligand>
</feature>
<feature type="binding site" evidence="9">
    <location>
        <position position="14"/>
    </location>
    <ligand>
        <name>substrate</name>
    </ligand>
</feature>
<keyword evidence="12" id="KW-1185">Reference proteome</keyword>
<dbReference type="InterPro" id="IPR004839">
    <property type="entry name" value="Aminotransferase_I/II_large"/>
</dbReference>
<dbReference type="GeneID" id="79838963"/>
<dbReference type="AlphaFoldDB" id="A0A2T3FQI7"/>
<comment type="catalytic activity">
    <reaction evidence="8 9">
        <text>(2S,6S)-2,6-diaminopimelate + 2-oxoglutarate = (S)-2,3,4,5-tetrahydrodipicolinate + L-glutamate + H2O + H(+)</text>
        <dbReference type="Rhea" id="RHEA:23988"/>
        <dbReference type="ChEBI" id="CHEBI:15377"/>
        <dbReference type="ChEBI" id="CHEBI:15378"/>
        <dbReference type="ChEBI" id="CHEBI:16810"/>
        <dbReference type="ChEBI" id="CHEBI:16845"/>
        <dbReference type="ChEBI" id="CHEBI:29985"/>
        <dbReference type="ChEBI" id="CHEBI:57609"/>
        <dbReference type="EC" id="2.6.1.83"/>
    </reaction>
</comment>
<comment type="caution">
    <text evidence="11">The sequence shown here is derived from an EMBL/GenBank/DDBJ whole genome shotgun (WGS) entry which is preliminary data.</text>
</comment>
<feature type="binding site" evidence="9">
    <location>
        <begin position="234"/>
        <end position="236"/>
    </location>
    <ligand>
        <name>pyridoxal 5'-phosphate</name>
        <dbReference type="ChEBI" id="CHEBI:597326"/>
    </ligand>
</feature>
<keyword evidence="5 9" id="KW-0032">Aminotransferase</keyword>
<dbReference type="Pfam" id="PF00155">
    <property type="entry name" value="Aminotran_1_2"/>
    <property type="match status" value="1"/>
</dbReference>
<gene>
    <name evidence="9" type="primary">dapL</name>
    <name evidence="11" type="ORF">C7U56_06435</name>
</gene>
<comment type="function">
    <text evidence="9">Involved in the synthesis of meso-diaminopimelate (m-DAP or DL-DAP), required for both lysine and peptidoglycan biosynthesis. Catalyzes the direct conversion of tetrahydrodipicolinate to LL-diaminopimelate.</text>
</comment>
<name>A0A2T3FQI7_9CLOT</name>
<evidence type="ECO:0000256" key="2">
    <source>
        <dbReference type="ARBA" id="ARBA00004982"/>
    </source>
</evidence>
<feature type="binding site" evidence="9">
    <location>
        <position position="245"/>
    </location>
    <ligand>
        <name>pyridoxal 5'-phosphate</name>
        <dbReference type="ChEBI" id="CHEBI:597326"/>
    </ligand>
</feature>
<dbReference type="InterPro" id="IPR015422">
    <property type="entry name" value="PyrdxlP-dep_Trfase_small"/>
</dbReference>
<feature type="binding site" evidence="9">
    <location>
        <position position="206"/>
    </location>
    <ligand>
        <name>pyridoxal 5'-phosphate</name>
        <dbReference type="ChEBI" id="CHEBI:597326"/>
    </ligand>
</feature>
<dbReference type="UniPathway" id="UPA00034">
    <property type="reaction ID" value="UER00466"/>
</dbReference>
<sequence length="394" mass="43699">MKINENYKNLEESYLFSTIAKKVDEYTKAHPEAKVIKMGIGDVTLPICQKAADAFAKAAMEQGKAATFHGYGPEQGYDFLRVAVQKYYASFQVEVAAEDIFISDGAKSDVGNILDLFDADNTVLIPDPVYPVYMDTNVMAGRKIVFMDANVENGFLPMPPKGQKADIIYLCSPNNPTGGVYNREQLKEWVDYANEQDAILLFDAAYESFVADPALPRSIFEIEGAKTCAIEFCSLSKLASFTGTRCGYTVVPSELERGGSSIRKMWLRRQTTKFNGVSYPVQRAAEAALSPEGMAQCREHLDVYRTNAKIMTETLKELGIWHIGGENSPYIWMQCPNGMKSWEFFDDLLAKANVVGTPGSGFGKNGEGFFRLTAFGTTANTKEAMERIKKVYGK</sequence>
<feature type="domain" description="Aminotransferase class I/classII large" evidence="10">
    <location>
        <begin position="34"/>
        <end position="388"/>
    </location>
</feature>
<feature type="binding site" evidence="9">
    <location>
        <position position="275"/>
    </location>
    <ligand>
        <name>pyridoxal 5'-phosphate</name>
        <dbReference type="ChEBI" id="CHEBI:597326"/>
    </ligand>
</feature>
<protein>
    <recommendedName>
        <fullName evidence="4 9">LL-diaminopimelate aminotransferase</fullName>
        <shortName evidence="9">DAP-AT</shortName>
        <shortName evidence="9">DAP-aminotransferase</shortName>
        <shortName evidence="9">LL-DAP-aminotransferase</shortName>
        <ecNumber evidence="3 9">2.6.1.83</ecNumber>
    </recommendedName>
</protein>
<evidence type="ECO:0000256" key="1">
    <source>
        <dbReference type="ARBA" id="ARBA00001933"/>
    </source>
</evidence>
<dbReference type="Gene3D" id="3.90.1150.10">
    <property type="entry name" value="Aspartate Aminotransferase, domain 1"/>
    <property type="match status" value="1"/>
</dbReference>
<dbReference type="Proteomes" id="UP000241048">
    <property type="component" value="Unassembled WGS sequence"/>
</dbReference>
<dbReference type="NCBIfam" id="TIGR03542">
    <property type="entry name" value="DAPAT_plant"/>
    <property type="match status" value="1"/>
</dbReference>
<keyword evidence="7 9" id="KW-0663">Pyridoxal phosphate</keyword>
<feature type="binding site" evidence="9">
    <location>
        <position position="175"/>
    </location>
    <ligand>
        <name>substrate</name>
    </ligand>
</feature>
<dbReference type="GO" id="GO:0033362">
    <property type="term" value="P:lysine biosynthetic process via diaminopimelate, diaminopimelate-aminotransferase pathway"/>
    <property type="evidence" value="ECO:0007669"/>
    <property type="project" value="UniProtKB-UniRule"/>
</dbReference>
<dbReference type="EMBL" id="PYLO01000002">
    <property type="protein sequence ID" value="PST37534.1"/>
    <property type="molecule type" value="Genomic_DNA"/>
</dbReference>
<evidence type="ECO:0000256" key="8">
    <source>
        <dbReference type="ARBA" id="ARBA00051934"/>
    </source>
</evidence>
<feature type="binding site" evidence="9">
    <location>
        <position position="130"/>
    </location>
    <ligand>
        <name>pyridoxal 5'-phosphate</name>
        <dbReference type="ChEBI" id="CHEBI:597326"/>
    </ligand>
</feature>
<evidence type="ECO:0000259" key="10">
    <source>
        <dbReference type="Pfam" id="PF00155"/>
    </source>
</evidence>
<evidence type="ECO:0000256" key="9">
    <source>
        <dbReference type="HAMAP-Rule" id="MF_01642"/>
    </source>
</evidence>
<reference evidence="11 12" key="1">
    <citation type="submission" date="2018-03" db="EMBL/GenBank/DDBJ databases">
        <title>Lachnoclostridium SNUG30386 gen.nov., sp.nov., isolated from human faeces.</title>
        <authorList>
            <person name="Seo B."/>
            <person name="Jeon K."/>
            <person name="Ko G."/>
        </authorList>
    </citation>
    <scope>NUCLEOTIDE SEQUENCE [LARGE SCALE GENOMIC DNA]</scope>
    <source>
        <strain evidence="11 12">SNUG30386</strain>
    </source>
</reference>
<evidence type="ECO:0000256" key="6">
    <source>
        <dbReference type="ARBA" id="ARBA00022679"/>
    </source>
</evidence>
<dbReference type="GO" id="GO:0030170">
    <property type="term" value="F:pyridoxal phosphate binding"/>
    <property type="evidence" value="ECO:0007669"/>
    <property type="project" value="UniProtKB-UniRule"/>
</dbReference>
<dbReference type="CDD" id="cd00609">
    <property type="entry name" value="AAT_like"/>
    <property type="match status" value="1"/>
</dbReference>
<feature type="binding site" evidence="9">
    <location>
        <position position="371"/>
    </location>
    <ligand>
        <name>substrate</name>
    </ligand>
</feature>
<comment type="subunit">
    <text evidence="9">Homodimer.</text>
</comment>
<comment type="similarity">
    <text evidence="9">Belongs to the class-I pyridoxal-phosphate-dependent aminotransferase family. LL-diaminopimelate aminotransferase subfamily.</text>
</comment>
<feature type="binding site" evidence="9">
    <location>
        <begin position="106"/>
        <end position="107"/>
    </location>
    <ligand>
        <name>pyridoxal 5'-phosphate</name>
        <dbReference type="ChEBI" id="CHEBI:597326"/>
    </ligand>
</feature>
<dbReference type="InterPro" id="IPR015424">
    <property type="entry name" value="PyrdxlP-dep_Trfase"/>
</dbReference>
<dbReference type="Gene3D" id="3.40.640.10">
    <property type="entry name" value="Type I PLP-dependent aspartate aminotransferase-like (Major domain)"/>
    <property type="match status" value="1"/>
</dbReference>
<keyword evidence="6 9" id="KW-0808">Transferase</keyword>
<comment type="pathway">
    <text evidence="2 9">Amino-acid biosynthesis; L-lysine biosynthesis via DAP pathway; LL-2,6-diaminopimelate from (S)-tetrahydrodipicolinate (aminotransferase route): step 1/1.</text>
</comment>
<comment type="cofactor">
    <cofactor evidence="1 9">
        <name>pyridoxal 5'-phosphate</name>
        <dbReference type="ChEBI" id="CHEBI:597326"/>
    </cofactor>
</comment>
<dbReference type="GO" id="GO:0010285">
    <property type="term" value="F:L,L-diaminopimelate aminotransferase activity"/>
    <property type="evidence" value="ECO:0007669"/>
    <property type="project" value="UniProtKB-UniRule"/>
</dbReference>
<dbReference type="SUPFAM" id="SSF53383">
    <property type="entry name" value="PLP-dependent transferases"/>
    <property type="match status" value="1"/>
</dbReference>
<evidence type="ECO:0000313" key="11">
    <source>
        <dbReference type="EMBL" id="PST37534.1"/>
    </source>
</evidence>
<dbReference type="InterPro" id="IPR019942">
    <property type="entry name" value="DapL/ALD1"/>
</dbReference>
<dbReference type="PANTHER" id="PTHR43144">
    <property type="entry name" value="AMINOTRANSFERASE"/>
    <property type="match status" value="1"/>
</dbReference>
<feature type="binding site" evidence="9">
    <location>
        <position position="275"/>
    </location>
    <ligand>
        <name>substrate</name>
    </ligand>
</feature>
<dbReference type="FunFam" id="3.40.640.10:FF:000099">
    <property type="entry name" value="LL-diaminopimelate aminotransferase, chloroplastic"/>
    <property type="match status" value="1"/>
</dbReference>
<dbReference type="HAMAP" id="MF_01642">
    <property type="entry name" value="DapL_aminotrans_1"/>
    <property type="match status" value="1"/>
</dbReference>
<feature type="binding site" evidence="9">
    <location>
        <position position="130"/>
    </location>
    <ligand>
        <name>substrate</name>
    </ligand>
</feature>
<evidence type="ECO:0000256" key="4">
    <source>
        <dbReference type="ARBA" id="ARBA00018052"/>
    </source>
</evidence>
<proteinExistence type="inferred from homology"/>
<evidence type="ECO:0000313" key="12">
    <source>
        <dbReference type="Proteomes" id="UP000241048"/>
    </source>
</evidence>
<feature type="binding site" evidence="9">
    <location>
        <position position="41"/>
    </location>
    <ligand>
        <name>substrate</name>
    </ligand>
</feature>
<feature type="binding site" evidence="9">
    <location>
        <position position="175"/>
    </location>
    <ligand>
        <name>pyridoxal 5'-phosphate</name>
        <dbReference type="ChEBI" id="CHEBI:597326"/>
    </ligand>
</feature>
<dbReference type="EC" id="2.6.1.83" evidence="3 9"/>
<feature type="modified residue" description="N6-(pyridoxal phosphate)lysine" evidence="9">
    <location>
        <position position="237"/>
    </location>
</feature>
<dbReference type="RefSeq" id="WP_107000653.1">
    <property type="nucleotide sequence ID" value="NZ_CAUWBW010000009.1"/>
</dbReference>
<dbReference type="InterPro" id="IPR015421">
    <property type="entry name" value="PyrdxlP-dep_Trfase_major"/>
</dbReference>
<feature type="binding site" evidence="9">
    <location>
        <position position="107"/>
    </location>
    <ligand>
        <name>substrate</name>
    </ligand>
</feature>
<organism evidence="11 12">
    <name type="scientific">Clostridium fessum</name>
    <dbReference type="NCBI Taxonomy" id="2126740"/>
    <lineage>
        <taxon>Bacteria</taxon>
        <taxon>Bacillati</taxon>
        <taxon>Bacillota</taxon>
        <taxon>Clostridia</taxon>
        <taxon>Eubacteriales</taxon>
        <taxon>Clostridiaceae</taxon>
        <taxon>Clostridium</taxon>
    </lineage>
</organism>
<accession>A0A2T3FQI7</accession>
<evidence type="ECO:0000256" key="7">
    <source>
        <dbReference type="ARBA" id="ARBA00022898"/>
    </source>
</evidence>
<evidence type="ECO:0000256" key="3">
    <source>
        <dbReference type="ARBA" id="ARBA00013138"/>
    </source>
</evidence>